<dbReference type="EMBL" id="BAAAAF010000019">
    <property type="protein sequence ID" value="GAA0037242.1"/>
    <property type="molecule type" value="Genomic_DNA"/>
</dbReference>
<name>A0ABN0SSM1_9MICO</name>
<evidence type="ECO:0000313" key="2">
    <source>
        <dbReference type="EMBL" id="GAA0037242.1"/>
    </source>
</evidence>
<dbReference type="Proteomes" id="UP001498238">
    <property type="component" value="Unassembled WGS sequence"/>
</dbReference>
<reference evidence="2 3" key="1">
    <citation type="submission" date="2024-01" db="EMBL/GenBank/DDBJ databases">
        <title>Characterization of antibiotic resistant novel bacterial strains and their environmental applications.</title>
        <authorList>
            <person name="Manzoor S."/>
            <person name="Abbas S."/>
            <person name="Arshad M."/>
            <person name="Ahmed I."/>
        </authorList>
    </citation>
    <scope>NUCLEOTIDE SEQUENCE [LARGE SCALE GENOMIC DNA]</scope>
    <source>
        <strain evidence="2 3">NCCP-602</strain>
    </source>
</reference>
<evidence type="ECO:0000313" key="3">
    <source>
        <dbReference type="Proteomes" id="UP001498238"/>
    </source>
</evidence>
<dbReference type="PROSITE" id="PS01124">
    <property type="entry name" value="HTH_ARAC_FAMILY_2"/>
    <property type="match status" value="1"/>
</dbReference>
<feature type="domain" description="HTH araC/xylS-type" evidence="1">
    <location>
        <begin position="177"/>
        <end position="251"/>
    </location>
</feature>
<dbReference type="InterPro" id="IPR046532">
    <property type="entry name" value="DUF6597"/>
</dbReference>
<sequence length="251" mass="26227">MYREVSIPRLHAALWISEPDLDASAAGSPESETPRVIVPDGCMDLIVMGSTAVIAGADSTARRITTGPGRAVGLRFDPGVLPQLLRTSAAELANQVTPIAEVVTRAPSFHLGGSAGDDARELLDLAEALASRTVIDGRPLALARALAQPRVPAGSQTFAGSAGFAGYPVFVGSGAGSIAEVAADFAYSPRQLRRLSAAWFGYGPKHLAKILRWRSARELIAAGHTRAAAAALAGYADAAHLWRDERALLGR</sequence>
<accession>A0ABN0SSM1</accession>
<dbReference type="Pfam" id="PF20240">
    <property type="entry name" value="DUF6597"/>
    <property type="match status" value="1"/>
</dbReference>
<protein>
    <submittedName>
        <fullName evidence="2">AraC family transcriptional regulator</fullName>
    </submittedName>
</protein>
<dbReference type="Pfam" id="PF12833">
    <property type="entry name" value="HTH_18"/>
    <property type="match status" value="1"/>
</dbReference>
<dbReference type="Gene3D" id="1.10.10.60">
    <property type="entry name" value="Homeodomain-like"/>
    <property type="match status" value="1"/>
</dbReference>
<proteinExistence type="predicted"/>
<gene>
    <name evidence="2" type="ORF">NCCP602_32040</name>
</gene>
<comment type="caution">
    <text evidence="2">The sequence shown here is derived from an EMBL/GenBank/DDBJ whole genome shotgun (WGS) entry which is preliminary data.</text>
</comment>
<evidence type="ECO:0000259" key="1">
    <source>
        <dbReference type="PROSITE" id="PS01124"/>
    </source>
</evidence>
<organism evidence="2 3">
    <name type="scientific">Brevibacterium metallidurans</name>
    <dbReference type="NCBI Taxonomy" id="1482676"/>
    <lineage>
        <taxon>Bacteria</taxon>
        <taxon>Bacillati</taxon>
        <taxon>Actinomycetota</taxon>
        <taxon>Actinomycetes</taxon>
        <taxon>Micrococcales</taxon>
        <taxon>Brevibacteriaceae</taxon>
        <taxon>Brevibacterium</taxon>
    </lineage>
</organism>
<keyword evidence="3" id="KW-1185">Reference proteome</keyword>
<dbReference type="InterPro" id="IPR018060">
    <property type="entry name" value="HTH_AraC"/>
</dbReference>